<evidence type="ECO:0000313" key="8">
    <source>
        <dbReference type="Proteomes" id="UP001229773"/>
    </source>
</evidence>
<comment type="function">
    <text evidence="6">May be involved in recombination.</text>
</comment>
<dbReference type="PANTHER" id="PTHR38103">
    <property type="entry name" value="RECOMBINATION-ASSOCIATED PROTEIN RDGC"/>
    <property type="match status" value="1"/>
</dbReference>
<dbReference type="InterPro" id="IPR007476">
    <property type="entry name" value="RdgC"/>
</dbReference>
<dbReference type="RefSeq" id="WP_025331446.1">
    <property type="nucleotide sequence ID" value="NZ_CP132375.1"/>
</dbReference>
<sequence length="303" mass="34110">MNNPYFRQLSLYILNKDKMPDLEILAEKLQKVAFEPCTGLDWDSIGFANPVPFGSDIVFPAQNIWRIALKKEEKVLPAAVVRDILDEKINEIRETERRKVGRKEKQELKDTITDDLLPRAFTKSNNTDAIIDTKYGFLLINQASSVRAEILLTKLREALGGLEAKQPRTKQSPGSLITEWLLRGSAAGHFELDSDCELKGLGDAAPVVKISRHDLTVEEINNLLRSGKIVTQLGLTWQDRVRFVLTQNFTLKRIQFLDVIQEEAASQGDDIESLTFTSQILMAEALSELITELIDHLGGLIPE</sequence>
<dbReference type="GeneID" id="32538062"/>
<comment type="subcellular location">
    <subcellularLocation>
        <location evidence="1 6">Cytoplasm</location>
        <location evidence="1 6">Nucleoid</location>
    </subcellularLocation>
</comment>
<gene>
    <name evidence="6" type="primary">rdgC</name>
    <name evidence="7" type="ORF">RAM05_10970</name>
</gene>
<evidence type="ECO:0000256" key="3">
    <source>
        <dbReference type="ARBA" id="ARBA00022296"/>
    </source>
</evidence>
<organism evidence="7 8">
    <name type="scientific">Snodgrassella alvi</name>
    <dbReference type="NCBI Taxonomy" id="1196083"/>
    <lineage>
        <taxon>Bacteria</taxon>
        <taxon>Pseudomonadati</taxon>
        <taxon>Pseudomonadota</taxon>
        <taxon>Betaproteobacteria</taxon>
        <taxon>Neisseriales</taxon>
        <taxon>Neisseriaceae</taxon>
        <taxon>Snodgrassella</taxon>
    </lineage>
</organism>
<reference evidence="7 8" key="1">
    <citation type="submission" date="2023-08" db="EMBL/GenBank/DDBJ databases">
        <title>Complete genome sequences of 12 bacterial strains from the honey bee gut, resolved with long-read nanopore sequencing.</title>
        <authorList>
            <person name="Kwong W.K."/>
            <person name="Acheampong S."/>
            <person name="Polat M.F."/>
        </authorList>
    </citation>
    <scope>NUCLEOTIDE SEQUENCE [LARGE SCALE GENOMIC DNA]</scope>
    <source>
        <strain evidence="8">wkB9</strain>
    </source>
</reference>
<evidence type="ECO:0000313" key="7">
    <source>
        <dbReference type="EMBL" id="WLS98346.1"/>
    </source>
</evidence>
<dbReference type="Pfam" id="PF04381">
    <property type="entry name" value="RdgC"/>
    <property type="match status" value="1"/>
</dbReference>
<evidence type="ECO:0000256" key="4">
    <source>
        <dbReference type="ARBA" id="ARBA00022490"/>
    </source>
</evidence>
<dbReference type="GO" id="GO:0006310">
    <property type="term" value="P:DNA recombination"/>
    <property type="evidence" value="ECO:0007669"/>
    <property type="project" value="UniProtKB-UniRule"/>
</dbReference>
<keyword evidence="5 6" id="KW-0233">DNA recombination</keyword>
<keyword evidence="4 6" id="KW-0963">Cytoplasm</keyword>
<proteinExistence type="inferred from homology"/>
<dbReference type="EMBL" id="CP132375">
    <property type="protein sequence ID" value="WLS98346.1"/>
    <property type="molecule type" value="Genomic_DNA"/>
</dbReference>
<name>A0ABD7Z1F3_9NEIS</name>
<dbReference type="GO" id="GO:0005737">
    <property type="term" value="C:cytoplasm"/>
    <property type="evidence" value="ECO:0007669"/>
    <property type="project" value="UniProtKB-UniRule"/>
</dbReference>
<dbReference type="Proteomes" id="UP001229773">
    <property type="component" value="Chromosome"/>
</dbReference>
<accession>A0ABD7Z1F3</accession>
<protein>
    <recommendedName>
        <fullName evidence="3 6">Recombination-associated protein RdgC</fullName>
    </recommendedName>
</protein>
<dbReference type="PANTHER" id="PTHR38103:SF1">
    <property type="entry name" value="RECOMBINATION-ASSOCIATED PROTEIN RDGC"/>
    <property type="match status" value="1"/>
</dbReference>
<dbReference type="NCBIfam" id="NF001464">
    <property type="entry name" value="PRK00321.1-5"/>
    <property type="match status" value="1"/>
</dbReference>
<evidence type="ECO:0000256" key="1">
    <source>
        <dbReference type="ARBA" id="ARBA00004453"/>
    </source>
</evidence>
<evidence type="ECO:0000256" key="2">
    <source>
        <dbReference type="ARBA" id="ARBA00008657"/>
    </source>
</evidence>
<comment type="similarity">
    <text evidence="2 6">Belongs to the RdgC family.</text>
</comment>
<evidence type="ECO:0000256" key="5">
    <source>
        <dbReference type="ARBA" id="ARBA00023172"/>
    </source>
</evidence>
<dbReference type="AlphaFoldDB" id="A0ABD7Z1F3"/>
<dbReference type="GO" id="GO:0009295">
    <property type="term" value="C:nucleoid"/>
    <property type="evidence" value="ECO:0007669"/>
    <property type="project" value="UniProtKB-SubCell"/>
</dbReference>
<evidence type="ECO:0000256" key="6">
    <source>
        <dbReference type="HAMAP-Rule" id="MF_00194"/>
    </source>
</evidence>
<dbReference type="HAMAP" id="MF_00194">
    <property type="entry name" value="RdgC"/>
    <property type="match status" value="1"/>
</dbReference>